<reference evidence="7" key="1">
    <citation type="journal article" date="2017" name="Front. Plant Sci.">
        <title>Climate Clever Clovers: New Paradigm to Reduce the Environmental Footprint of Ruminants by Breeding Low Methanogenic Forages Utilizing Haplotype Variation.</title>
        <authorList>
            <person name="Kaur P."/>
            <person name="Appels R."/>
            <person name="Bayer P.E."/>
            <person name="Keeble-Gagnere G."/>
            <person name="Wang J."/>
            <person name="Hirakawa H."/>
            <person name="Shirasawa K."/>
            <person name="Vercoe P."/>
            <person name="Stefanova K."/>
            <person name="Durmic Z."/>
            <person name="Nichols P."/>
            <person name="Revell C."/>
            <person name="Isobe S.N."/>
            <person name="Edwards D."/>
            <person name="Erskine W."/>
        </authorList>
    </citation>
    <scope>NUCLEOTIDE SEQUENCE [LARGE SCALE GENOMIC DNA]</scope>
    <source>
        <strain evidence="7">cv. Daliak</strain>
    </source>
</reference>
<protein>
    <recommendedName>
        <fullName evidence="5">Glycosyltransferase</fullName>
        <ecNumber evidence="5">2.4.1.-</ecNumber>
    </recommendedName>
</protein>
<dbReference type="OrthoDB" id="5835829at2759"/>
<evidence type="ECO:0000256" key="5">
    <source>
        <dbReference type="RuleBase" id="RU362057"/>
    </source>
</evidence>
<dbReference type="FunFam" id="3.40.50.2000:FF:000071">
    <property type="entry name" value="Glycosyltransferase"/>
    <property type="match status" value="1"/>
</dbReference>
<dbReference type="PROSITE" id="PS00375">
    <property type="entry name" value="UDPGT"/>
    <property type="match status" value="1"/>
</dbReference>
<organism evidence="6 7">
    <name type="scientific">Trifolium subterraneum</name>
    <name type="common">Subterranean clover</name>
    <dbReference type="NCBI Taxonomy" id="3900"/>
    <lineage>
        <taxon>Eukaryota</taxon>
        <taxon>Viridiplantae</taxon>
        <taxon>Streptophyta</taxon>
        <taxon>Embryophyta</taxon>
        <taxon>Tracheophyta</taxon>
        <taxon>Spermatophyta</taxon>
        <taxon>Magnoliopsida</taxon>
        <taxon>eudicotyledons</taxon>
        <taxon>Gunneridae</taxon>
        <taxon>Pentapetalae</taxon>
        <taxon>rosids</taxon>
        <taxon>fabids</taxon>
        <taxon>Fabales</taxon>
        <taxon>Fabaceae</taxon>
        <taxon>Papilionoideae</taxon>
        <taxon>50 kb inversion clade</taxon>
        <taxon>NPAAA clade</taxon>
        <taxon>Hologalegina</taxon>
        <taxon>IRL clade</taxon>
        <taxon>Trifolieae</taxon>
        <taxon>Trifolium</taxon>
    </lineage>
</organism>
<evidence type="ECO:0000256" key="4">
    <source>
        <dbReference type="RuleBase" id="RU003718"/>
    </source>
</evidence>
<dbReference type="CDD" id="cd03784">
    <property type="entry name" value="GT1_Gtf-like"/>
    <property type="match status" value="1"/>
</dbReference>
<name>A0A2Z6LUG8_TRISU</name>
<proteinExistence type="inferred from homology"/>
<evidence type="ECO:0000256" key="2">
    <source>
        <dbReference type="ARBA" id="ARBA00022676"/>
    </source>
</evidence>
<dbReference type="SUPFAM" id="SSF53756">
    <property type="entry name" value="UDP-Glycosyltransferase/glycogen phosphorylase"/>
    <property type="match status" value="1"/>
</dbReference>
<accession>A0A2Z6LUG8</accession>
<dbReference type="AlphaFoldDB" id="A0A2Z6LUG8"/>
<evidence type="ECO:0000256" key="1">
    <source>
        <dbReference type="ARBA" id="ARBA00009995"/>
    </source>
</evidence>
<keyword evidence="3 4" id="KW-0808">Transferase</keyword>
<dbReference type="PANTHER" id="PTHR48047">
    <property type="entry name" value="GLYCOSYLTRANSFERASE"/>
    <property type="match status" value="1"/>
</dbReference>
<evidence type="ECO:0000313" key="7">
    <source>
        <dbReference type="Proteomes" id="UP000242715"/>
    </source>
</evidence>
<sequence>MESEDPKLHFVLFPMMAQGHMNPMMDIAKILAQHHNVNVTIVTTPQNASRFSSILARYLHIQVIQLHFPSKEFGLPDGCENLDMLPSLGIASDFFNASRSLKQEAEKLFEELTPSPTCIISDMCLPYTIHIARKFNIPRISFVGVSCLYLLSWHNLHVSNMNEIMANNENEYFVLPGIPDKIEMTIAQLGAGNKGEAWKQFSEDVLEAEMSTYGVIMNSFEELEPTYAKEYKKVRNDKVWCIGPVSLSNTDYLDKFQRGNKNKDSIDDEWKHMKWLDSQKQGSVIYASLGSLCNITPTQMIELGLALEATKRPFIWVIRDGNQLEALEKWVEESGFEERINGRGLVIKSWAPQLLILSHPSIGGFLTHCGWNSTIEAICAGVPMVTWPLFADQFLNETLAVEILKVGVKIGVESPLKWGEEEESSVLVKKEAIISGIERLMDESIESKERRKKIRELANMAKKAIEKDGSSDSNVTLFIQDIIQKNKDMIQGTRTEELKEIEEKMHDAEIKSNGAIINTCE</sequence>
<dbReference type="GO" id="GO:0035251">
    <property type="term" value="F:UDP-glucosyltransferase activity"/>
    <property type="evidence" value="ECO:0007669"/>
    <property type="project" value="TreeGrafter"/>
</dbReference>
<dbReference type="EC" id="2.4.1.-" evidence="5"/>
<comment type="similarity">
    <text evidence="1 4">Belongs to the UDP-glycosyltransferase family.</text>
</comment>
<evidence type="ECO:0000256" key="3">
    <source>
        <dbReference type="ARBA" id="ARBA00022679"/>
    </source>
</evidence>
<dbReference type="EMBL" id="DF973211">
    <property type="protein sequence ID" value="GAU20354.1"/>
    <property type="molecule type" value="Genomic_DNA"/>
</dbReference>
<dbReference type="Proteomes" id="UP000242715">
    <property type="component" value="Unassembled WGS sequence"/>
</dbReference>
<evidence type="ECO:0000313" key="6">
    <source>
        <dbReference type="EMBL" id="GAU20354.1"/>
    </source>
</evidence>
<gene>
    <name evidence="6" type="ORF">TSUD_338360</name>
</gene>
<dbReference type="InterPro" id="IPR035595">
    <property type="entry name" value="UDP_glycos_trans_CS"/>
</dbReference>
<dbReference type="FunFam" id="3.40.50.2000:FF:000047">
    <property type="entry name" value="Glycosyltransferase"/>
    <property type="match status" value="1"/>
</dbReference>
<dbReference type="InterPro" id="IPR002213">
    <property type="entry name" value="UDP_glucos_trans"/>
</dbReference>
<keyword evidence="2 4" id="KW-0328">Glycosyltransferase</keyword>
<dbReference type="PANTHER" id="PTHR48047:SF229">
    <property type="entry name" value="UDP-GLYCOSYLTRANSFERASE 73C3-RELATED"/>
    <property type="match status" value="1"/>
</dbReference>
<dbReference type="Gene3D" id="3.40.50.2000">
    <property type="entry name" value="Glycogen Phosphorylase B"/>
    <property type="match status" value="2"/>
</dbReference>
<dbReference type="Pfam" id="PF00201">
    <property type="entry name" value="UDPGT"/>
    <property type="match status" value="1"/>
</dbReference>
<keyword evidence="7" id="KW-1185">Reference proteome</keyword>